<accession>A0AA40UXD0</accession>
<dbReference type="Proteomes" id="UP000070119">
    <property type="component" value="Unassembled WGS sequence"/>
</dbReference>
<proteinExistence type="predicted"/>
<organism evidence="1 2">
    <name type="scientific">Burkholderia ubonensis</name>
    <dbReference type="NCBI Taxonomy" id="101571"/>
    <lineage>
        <taxon>Bacteria</taxon>
        <taxon>Pseudomonadati</taxon>
        <taxon>Pseudomonadota</taxon>
        <taxon>Betaproteobacteria</taxon>
        <taxon>Burkholderiales</taxon>
        <taxon>Burkholderiaceae</taxon>
        <taxon>Burkholderia</taxon>
        <taxon>Burkholderia cepacia complex</taxon>
    </lineage>
</organism>
<reference evidence="1 2" key="1">
    <citation type="submission" date="2015-11" db="EMBL/GenBank/DDBJ databases">
        <authorList>
            <person name="Sahl J."/>
            <person name="Wagner D."/>
            <person name="Keim P."/>
        </authorList>
    </citation>
    <scope>NUCLEOTIDE SEQUENCE [LARGE SCALE GENOMIC DNA]</scope>
    <source>
        <strain evidence="1 2">MSMB1157</strain>
    </source>
</reference>
<dbReference type="AlphaFoldDB" id="A0AA40UXD0"/>
<protein>
    <submittedName>
        <fullName evidence="1">Uncharacterized protein</fullName>
    </submittedName>
</protein>
<dbReference type="InterPro" id="IPR036388">
    <property type="entry name" value="WH-like_DNA-bd_sf"/>
</dbReference>
<name>A0AA40UXD0_9BURK</name>
<evidence type="ECO:0000313" key="2">
    <source>
        <dbReference type="Proteomes" id="UP000070119"/>
    </source>
</evidence>
<dbReference type="Gene3D" id="1.10.10.10">
    <property type="entry name" value="Winged helix-like DNA-binding domain superfamily/Winged helix DNA-binding domain"/>
    <property type="match status" value="1"/>
</dbReference>
<dbReference type="EMBL" id="LNJU01000003">
    <property type="protein sequence ID" value="KWZ58489.1"/>
    <property type="molecule type" value="Genomic_DNA"/>
</dbReference>
<gene>
    <name evidence="1" type="ORF">WK57_18670</name>
</gene>
<sequence>MHQCLYHAFMLDGESEKIVLHDTLIVGSAAAELSQLYTNNIWCRSDPAIQQARRHNYQPVCASQYFDLPPEHWHHRISEIPGFQSSVAFLARHENVIGILHVGSTLPANVAEPALLVHRHLLSTLTADVLVKYTDLYRAESASKIPFDAVERKIAGLLARGLKATEIEQRLQISHSAFRDACRSINSKMGLHDIRLSIKSAKARGFIGSSYD</sequence>
<evidence type="ECO:0000313" key="1">
    <source>
        <dbReference type="EMBL" id="KWZ58489.1"/>
    </source>
</evidence>
<comment type="caution">
    <text evidence="1">The sequence shown here is derived from an EMBL/GenBank/DDBJ whole genome shotgun (WGS) entry which is preliminary data.</text>
</comment>